<dbReference type="InterPro" id="IPR012337">
    <property type="entry name" value="RNaseH-like_sf"/>
</dbReference>
<dbReference type="EMBL" id="CP056775">
    <property type="protein sequence ID" value="QRR00151.1"/>
    <property type="molecule type" value="Genomic_DNA"/>
</dbReference>
<protein>
    <submittedName>
        <fullName evidence="2">Transposase</fullName>
    </submittedName>
</protein>
<evidence type="ECO:0000313" key="3">
    <source>
        <dbReference type="Proteomes" id="UP000612680"/>
    </source>
</evidence>
<dbReference type="SUPFAM" id="SSF53098">
    <property type="entry name" value="Ribonuclease H-like"/>
    <property type="match status" value="1"/>
</dbReference>
<dbReference type="InterPro" id="IPR001584">
    <property type="entry name" value="Integrase_cat-core"/>
</dbReference>
<evidence type="ECO:0000313" key="2">
    <source>
        <dbReference type="EMBL" id="QRR00151.1"/>
    </source>
</evidence>
<dbReference type="Proteomes" id="UP000612680">
    <property type="component" value="Chromosome"/>
</dbReference>
<feature type="domain" description="Integrase catalytic" evidence="1">
    <location>
        <begin position="1"/>
        <end position="67"/>
    </location>
</feature>
<sequence length="70" mass="7814">MAQIGNPNENAMAERVFRTLKEDFGIKKPSFSAAQAAIEKAIHDYNAIRPHASLGYDTPNKAHLRSRPLH</sequence>
<dbReference type="InterPro" id="IPR036397">
    <property type="entry name" value="RNaseH_sf"/>
</dbReference>
<gene>
    <name evidence="2" type="ORF">HWI92_04145</name>
</gene>
<keyword evidence="3" id="KW-1185">Reference proteome</keyword>
<dbReference type="Gene3D" id="3.30.420.10">
    <property type="entry name" value="Ribonuclease H-like superfamily/Ribonuclease H"/>
    <property type="match status" value="1"/>
</dbReference>
<dbReference type="RefSeq" id="WP_204660912.1">
    <property type="nucleotide sequence ID" value="NZ_CP056775.1"/>
</dbReference>
<dbReference type="PROSITE" id="PS50994">
    <property type="entry name" value="INTEGRASE"/>
    <property type="match status" value="1"/>
</dbReference>
<reference evidence="2 3" key="1">
    <citation type="submission" date="2020-06" db="EMBL/GenBank/DDBJ databases">
        <title>Dyadobacter sandarakinus sp. nov., isolated from the soil of the Arctic Yellow River Station.</title>
        <authorList>
            <person name="Zhang Y."/>
            <person name="Peng F."/>
        </authorList>
    </citation>
    <scope>NUCLEOTIDE SEQUENCE [LARGE SCALE GENOMIC DNA]</scope>
    <source>
        <strain evidence="2 3">Q3-56</strain>
    </source>
</reference>
<name>A0ABX7I239_9BACT</name>
<organism evidence="2 3">
    <name type="scientific">Dyadobacter sandarakinus</name>
    <dbReference type="NCBI Taxonomy" id="2747268"/>
    <lineage>
        <taxon>Bacteria</taxon>
        <taxon>Pseudomonadati</taxon>
        <taxon>Bacteroidota</taxon>
        <taxon>Cytophagia</taxon>
        <taxon>Cytophagales</taxon>
        <taxon>Spirosomataceae</taxon>
        <taxon>Dyadobacter</taxon>
    </lineage>
</organism>
<evidence type="ECO:0000259" key="1">
    <source>
        <dbReference type="PROSITE" id="PS50994"/>
    </source>
</evidence>
<accession>A0ABX7I239</accession>
<dbReference type="Pfam" id="PF13683">
    <property type="entry name" value="rve_3"/>
    <property type="match status" value="1"/>
</dbReference>
<proteinExistence type="predicted"/>